<reference evidence="1 2" key="1">
    <citation type="journal article" date="2018" name="Nat. Ecol. Evol.">
        <title>Pezizomycetes genomes reveal the molecular basis of ectomycorrhizal truffle lifestyle.</title>
        <authorList>
            <person name="Murat C."/>
            <person name="Payen T."/>
            <person name="Noel B."/>
            <person name="Kuo A."/>
            <person name="Morin E."/>
            <person name="Chen J."/>
            <person name="Kohler A."/>
            <person name="Krizsan K."/>
            <person name="Balestrini R."/>
            <person name="Da Silva C."/>
            <person name="Montanini B."/>
            <person name="Hainaut M."/>
            <person name="Levati E."/>
            <person name="Barry K.W."/>
            <person name="Belfiori B."/>
            <person name="Cichocki N."/>
            <person name="Clum A."/>
            <person name="Dockter R.B."/>
            <person name="Fauchery L."/>
            <person name="Guy J."/>
            <person name="Iotti M."/>
            <person name="Le Tacon F."/>
            <person name="Lindquist E.A."/>
            <person name="Lipzen A."/>
            <person name="Malagnac F."/>
            <person name="Mello A."/>
            <person name="Molinier V."/>
            <person name="Miyauchi S."/>
            <person name="Poulain J."/>
            <person name="Riccioni C."/>
            <person name="Rubini A."/>
            <person name="Sitrit Y."/>
            <person name="Splivallo R."/>
            <person name="Traeger S."/>
            <person name="Wang M."/>
            <person name="Zifcakova L."/>
            <person name="Wipf D."/>
            <person name="Zambonelli A."/>
            <person name="Paolocci F."/>
            <person name="Nowrousian M."/>
            <person name="Ottonello S."/>
            <person name="Baldrian P."/>
            <person name="Spatafora J.W."/>
            <person name="Henrissat B."/>
            <person name="Nagy L.G."/>
            <person name="Aury J.M."/>
            <person name="Wincker P."/>
            <person name="Grigoriev I.V."/>
            <person name="Bonfante P."/>
            <person name="Martin F.M."/>
        </authorList>
    </citation>
    <scope>NUCLEOTIDE SEQUENCE [LARGE SCALE GENOMIC DNA]</scope>
    <source>
        <strain evidence="1 2">ATCC MYA-4762</strain>
    </source>
</reference>
<evidence type="ECO:0000313" key="2">
    <source>
        <dbReference type="Proteomes" id="UP000267821"/>
    </source>
</evidence>
<dbReference type="PANTHER" id="PTHR15460">
    <property type="entry name" value="PEROXISOMAL MEMBRANE PROTEIN 4"/>
    <property type="match status" value="1"/>
</dbReference>
<dbReference type="PIRSF" id="PIRSF013674">
    <property type="entry name" value="PXMP4"/>
    <property type="match status" value="1"/>
</dbReference>
<name>A0A3N4LSX1_9PEZI</name>
<dbReference type="EMBL" id="ML121540">
    <property type="protein sequence ID" value="RPB24778.1"/>
    <property type="molecule type" value="Genomic_DNA"/>
</dbReference>
<dbReference type="Pfam" id="PF02466">
    <property type="entry name" value="Tim17"/>
    <property type="match status" value="1"/>
</dbReference>
<sequence length="235" mass="26494">MDPIMKTLTAFILDPKNRDVLAIFKGLRNGLVYGSKIRFPHALVMTILFRDGTPREKLTSILTATKQHALNLASFVTIYKSTLYLLNYLHSRGIMQLLPPCTFLTAKTEPKYHSLIAGLLGGYLIFGRSINNPTAHAVNQQIVLYVFARVVMALAKLAVAPPSAGRNQLLSSTVVGKDVGQVAWPVFASLSWGAVMYLFRWHPETIQPSLRSSMKYLYVDSERWDGWRNFLWHNV</sequence>
<gene>
    <name evidence="1" type="ORF">L211DRAFT_837156</name>
</gene>
<dbReference type="InterPro" id="IPR019531">
    <property type="entry name" value="Pmp4"/>
</dbReference>
<organism evidence="1 2">
    <name type="scientific">Terfezia boudieri ATCC MYA-4762</name>
    <dbReference type="NCBI Taxonomy" id="1051890"/>
    <lineage>
        <taxon>Eukaryota</taxon>
        <taxon>Fungi</taxon>
        <taxon>Dikarya</taxon>
        <taxon>Ascomycota</taxon>
        <taxon>Pezizomycotina</taxon>
        <taxon>Pezizomycetes</taxon>
        <taxon>Pezizales</taxon>
        <taxon>Pezizaceae</taxon>
        <taxon>Terfezia</taxon>
    </lineage>
</organism>
<keyword evidence="2" id="KW-1185">Reference proteome</keyword>
<proteinExistence type="predicted"/>
<dbReference type="Proteomes" id="UP000267821">
    <property type="component" value="Unassembled WGS sequence"/>
</dbReference>
<dbReference type="PANTHER" id="PTHR15460:SF3">
    <property type="entry name" value="PEROXISOMAL MEMBRANE PROTEIN 4"/>
    <property type="match status" value="1"/>
</dbReference>
<dbReference type="OrthoDB" id="39659at2759"/>
<dbReference type="GO" id="GO:0005778">
    <property type="term" value="C:peroxisomal membrane"/>
    <property type="evidence" value="ECO:0007669"/>
    <property type="project" value="TreeGrafter"/>
</dbReference>
<evidence type="ECO:0000313" key="1">
    <source>
        <dbReference type="EMBL" id="RPB24778.1"/>
    </source>
</evidence>
<dbReference type="InParanoid" id="A0A3N4LSX1"/>
<accession>A0A3N4LSX1</accession>
<dbReference type="STRING" id="1051890.A0A3N4LSX1"/>
<protein>
    <submittedName>
        <fullName evidence="1">Peroxisomal membrane protein 24</fullName>
    </submittedName>
</protein>
<dbReference type="AlphaFoldDB" id="A0A3N4LSX1"/>